<feature type="region of interest" description="Disordered" evidence="6">
    <location>
        <begin position="208"/>
        <end position="234"/>
    </location>
</feature>
<reference evidence="9" key="2">
    <citation type="submission" date="2023-06" db="EMBL/GenBank/DDBJ databases">
        <authorList>
            <person name="Kobayashi Y."/>
            <person name="Kayamori A."/>
            <person name="Aoki K."/>
            <person name="Shiwa Y."/>
            <person name="Fujita N."/>
            <person name="Sugita T."/>
            <person name="Iwasaki W."/>
            <person name="Tanaka N."/>
            <person name="Takashima M."/>
        </authorList>
    </citation>
    <scope>NUCLEOTIDE SEQUENCE</scope>
    <source>
        <strain evidence="9">HIS016</strain>
    </source>
</reference>
<accession>A0AAD3Y8M1</accession>
<keyword evidence="3" id="KW-0240">DNA-directed RNA polymerase</keyword>
<feature type="compositionally biased region" description="Acidic residues" evidence="6">
    <location>
        <begin position="214"/>
        <end position="234"/>
    </location>
</feature>
<feature type="domain" description="RNA polymerase Rpb7-like N-terminal" evidence="7">
    <location>
        <begin position="8"/>
        <end position="64"/>
    </location>
</feature>
<reference evidence="9" key="1">
    <citation type="journal article" date="2023" name="BMC Genomics">
        <title>Chromosome-level genome assemblies of Cutaneotrichosporon spp. (Trichosporonales, Basidiomycota) reveal imbalanced evolution between nucleotide sequences and chromosome synteny.</title>
        <authorList>
            <person name="Kobayashi Y."/>
            <person name="Kayamori A."/>
            <person name="Aoki K."/>
            <person name="Shiwa Y."/>
            <person name="Matsutani M."/>
            <person name="Fujita N."/>
            <person name="Sugita T."/>
            <person name="Iwasaki W."/>
            <person name="Tanaka N."/>
            <person name="Takashima M."/>
        </authorList>
    </citation>
    <scope>NUCLEOTIDE SEQUENCE</scope>
    <source>
        <strain evidence="9">HIS016</strain>
    </source>
</reference>
<dbReference type="InterPro" id="IPR045113">
    <property type="entry name" value="Rpb7-like"/>
</dbReference>
<evidence type="ECO:0008006" key="11">
    <source>
        <dbReference type="Google" id="ProtNLM"/>
    </source>
</evidence>
<dbReference type="AlphaFoldDB" id="A0AAD3Y8M1"/>
<proteinExistence type="inferred from homology"/>
<protein>
    <recommendedName>
        <fullName evidence="11">DNA-directed RNA polymerase III subunit RPC8</fullName>
    </recommendedName>
</protein>
<dbReference type="SUPFAM" id="SSF50249">
    <property type="entry name" value="Nucleic acid-binding proteins"/>
    <property type="match status" value="1"/>
</dbReference>
<evidence type="ECO:0000313" key="9">
    <source>
        <dbReference type="EMBL" id="GMK54365.1"/>
    </source>
</evidence>
<evidence type="ECO:0000256" key="3">
    <source>
        <dbReference type="ARBA" id="ARBA00022478"/>
    </source>
</evidence>
<gene>
    <name evidence="9" type="primary">rpc25</name>
    <name evidence="9" type="ORF">CspeluHIS016_0109510</name>
</gene>
<dbReference type="EMBL" id="BTCM01000001">
    <property type="protein sequence ID" value="GMK54365.1"/>
    <property type="molecule type" value="Genomic_DNA"/>
</dbReference>
<evidence type="ECO:0000256" key="1">
    <source>
        <dbReference type="ARBA" id="ARBA00004123"/>
    </source>
</evidence>
<evidence type="ECO:0000313" key="10">
    <source>
        <dbReference type="Proteomes" id="UP001222932"/>
    </source>
</evidence>
<dbReference type="SUPFAM" id="SSF88798">
    <property type="entry name" value="N-terminal, heterodimerisation domain of RBP7 (RpoE)"/>
    <property type="match status" value="1"/>
</dbReference>
<evidence type="ECO:0000259" key="7">
    <source>
        <dbReference type="Pfam" id="PF03876"/>
    </source>
</evidence>
<dbReference type="InterPro" id="IPR012340">
    <property type="entry name" value="NA-bd_OB-fold"/>
</dbReference>
<dbReference type="Gene3D" id="2.40.50.140">
    <property type="entry name" value="Nucleic acid-binding proteins"/>
    <property type="match status" value="1"/>
</dbReference>
<dbReference type="Proteomes" id="UP001222932">
    <property type="component" value="Unassembled WGS sequence"/>
</dbReference>
<evidence type="ECO:0000256" key="2">
    <source>
        <dbReference type="ARBA" id="ARBA00009307"/>
    </source>
</evidence>
<dbReference type="GO" id="GO:0005666">
    <property type="term" value="C:RNA polymerase III complex"/>
    <property type="evidence" value="ECO:0007669"/>
    <property type="project" value="TreeGrafter"/>
</dbReference>
<dbReference type="Pfam" id="PF08292">
    <property type="entry name" value="RNA_pol_Rbc25"/>
    <property type="match status" value="1"/>
</dbReference>
<dbReference type="GO" id="GO:0006384">
    <property type="term" value="P:transcription initiation at RNA polymerase III promoter"/>
    <property type="evidence" value="ECO:0007669"/>
    <property type="project" value="TreeGrafter"/>
</dbReference>
<evidence type="ECO:0000256" key="4">
    <source>
        <dbReference type="ARBA" id="ARBA00023163"/>
    </source>
</evidence>
<organism evidence="9 10">
    <name type="scientific">Cutaneotrichosporon spelunceum</name>
    <dbReference type="NCBI Taxonomy" id="1672016"/>
    <lineage>
        <taxon>Eukaryota</taxon>
        <taxon>Fungi</taxon>
        <taxon>Dikarya</taxon>
        <taxon>Basidiomycota</taxon>
        <taxon>Agaricomycotina</taxon>
        <taxon>Tremellomycetes</taxon>
        <taxon>Trichosporonales</taxon>
        <taxon>Trichosporonaceae</taxon>
        <taxon>Cutaneotrichosporon</taxon>
    </lineage>
</organism>
<evidence type="ECO:0000259" key="8">
    <source>
        <dbReference type="Pfam" id="PF08292"/>
    </source>
</evidence>
<dbReference type="PANTHER" id="PTHR12709">
    <property type="entry name" value="DNA-DIRECTED RNA POLYMERASE II, III"/>
    <property type="match status" value="1"/>
</dbReference>
<keyword evidence="4" id="KW-0804">Transcription</keyword>
<comment type="subcellular location">
    <subcellularLocation>
        <location evidence="1">Nucleus</location>
    </subcellularLocation>
</comment>
<dbReference type="Pfam" id="PF03876">
    <property type="entry name" value="SHS2_Rpb7-N"/>
    <property type="match status" value="1"/>
</dbReference>
<dbReference type="InterPro" id="IPR036898">
    <property type="entry name" value="RNA_pol_Rpb7-like_N_sf"/>
</dbReference>
<dbReference type="Gene3D" id="3.30.1490.120">
    <property type="entry name" value="RNA polymerase Rpb7-like, N-terminal domain"/>
    <property type="match status" value="1"/>
</dbReference>
<dbReference type="InterPro" id="IPR013238">
    <property type="entry name" value="RNA_pol_III_Rbc25"/>
</dbReference>
<keyword evidence="10" id="KW-1185">Reference proteome</keyword>
<evidence type="ECO:0000256" key="5">
    <source>
        <dbReference type="ARBA" id="ARBA00023242"/>
    </source>
</evidence>
<evidence type="ECO:0000256" key="6">
    <source>
        <dbReference type="SAM" id="MobiDB-lite"/>
    </source>
</evidence>
<dbReference type="InterPro" id="IPR005576">
    <property type="entry name" value="Rpb7-like_N"/>
</dbReference>
<sequence length="234" mass="26628">MFNLIAIKDTVPVAPKTFGLDPALCIQDALNKKFANKLIPERGLGLSVYDIMTAEDGRVTWGNGQMFYKVSFRLMLFAPFVGEVIVGKVLACTPEYIRITLGFFEDIYVPQSLLPPNSMYDENERRFFWYSGEEPLDANALANTLKSERFYFDPGEPIRFRVETIEWQEHEPGPPVDRTQQTEEEEKDPKEKAGYVILADVSEQGLGLTNWWDEGAEEEGEEYAGEEYAGEEAE</sequence>
<feature type="region of interest" description="Disordered" evidence="6">
    <location>
        <begin position="164"/>
        <end position="193"/>
    </location>
</feature>
<name>A0AAD3Y8M1_9TREE</name>
<comment type="caution">
    <text evidence="9">The sequence shown here is derived from an EMBL/GenBank/DDBJ whole genome shotgun (WGS) entry which is preliminary data.</text>
</comment>
<feature type="domain" description="RNA polymerase III subunit Rpc25" evidence="8">
    <location>
        <begin position="83"/>
        <end position="212"/>
    </location>
</feature>
<keyword evidence="5" id="KW-0539">Nucleus</keyword>
<dbReference type="PANTHER" id="PTHR12709:SF1">
    <property type="entry name" value="DNA-DIRECTED RNA POLYMERASE III SUBUNIT RPC8"/>
    <property type="match status" value="1"/>
</dbReference>
<comment type="similarity">
    <text evidence="2">Belongs to the eukaryotic RPB7/RPC8 RNA polymerase subunit family.</text>
</comment>